<comment type="caution">
    <text evidence="2">The sequence shown here is derived from an EMBL/GenBank/DDBJ whole genome shotgun (WGS) entry which is preliminary data.</text>
</comment>
<dbReference type="AlphaFoldDB" id="A0A1Y2CII0"/>
<proteinExistence type="predicted"/>
<dbReference type="EMBL" id="MCGO01000018">
    <property type="protein sequence ID" value="ORY46115.1"/>
    <property type="molecule type" value="Genomic_DNA"/>
</dbReference>
<keyword evidence="1" id="KW-1133">Transmembrane helix</keyword>
<feature type="transmembrane region" description="Helical" evidence="1">
    <location>
        <begin position="143"/>
        <end position="164"/>
    </location>
</feature>
<evidence type="ECO:0000313" key="3">
    <source>
        <dbReference type="Proteomes" id="UP000193642"/>
    </source>
</evidence>
<organism evidence="2 3">
    <name type="scientific">Rhizoclosmatium globosum</name>
    <dbReference type="NCBI Taxonomy" id="329046"/>
    <lineage>
        <taxon>Eukaryota</taxon>
        <taxon>Fungi</taxon>
        <taxon>Fungi incertae sedis</taxon>
        <taxon>Chytridiomycota</taxon>
        <taxon>Chytridiomycota incertae sedis</taxon>
        <taxon>Chytridiomycetes</taxon>
        <taxon>Chytridiales</taxon>
        <taxon>Chytriomycetaceae</taxon>
        <taxon>Rhizoclosmatium</taxon>
    </lineage>
</organism>
<sequence length="225" mass="26160">MSQTIDTDYSILSFQLVLSGIYAFQLVGHISFIFFCETPIPRAFIRPFNLLLYAMNISLLIVCVSFYFKYGYMFAFMTDMAEGNYENWSEERYNNMQRCIQNTNIVSAFANTMFEVCYICAGWERSTSVIKRQYPRQFHCIRVGLYIGCALYFVPSFIQTVAPIVQTNMQDGLYYLLLGDKLRLAVFAVAGVFDVFLLVSFIRFLQKTKAIFTIRLIRSLVLLRK</sequence>
<protein>
    <submittedName>
        <fullName evidence="2">Uncharacterized protein</fullName>
    </submittedName>
</protein>
<dbReference type="Proteomes" id="UP000193642">
    <property type="component" value="Unassembled WGS sequence"/>
</dbReference>
<reference evidence="2 3" key="1">
    <citation type="submission" date="2016-07" db="EMBL/GenBank/DDBJ databases">
        <title>Pervasive Adenine N6-methylation of Active Genes in Fungi.</title>
        <authorList>
            <consortium name="DOE Joint Genome Institute"/>
            <person name="Mondo S.J."/>
            <person name="Dannebaum R.O."/>
            <person name="Kuo R.C."/>
            <person name="Labutti K."/>
            <person name="Haridas S."/>
            <person name="Kuo A."/>
            <person name="Salamov A."/>
            <person name="Ahrendt S.R."/>
            <person name="Lipzen A."/>
            <person name="Sullivan W."/>
            <person name="Andreopoulos W.B."/>
            <person name="Clum A."/>
            <person name="Lindquist E."/>
            <person name="Daum C."/>
            <person name="Ramamoorthy G.K."/>
            <person name="Gryganskyi A."/>
            <person name="Culley D."/>
            <person name="Magnuson J.K."/>
            <person name="James T.Y."/>
            <person name="O'Malley M.A."/>
            <person name="Stajich J.E."/>
            <person name="Spatafora J.W."/>
            <person name="Visel A."/>
            <person name="Grigoriev I.V."/>
        </authorList>
    </citation>
    <scope>NUCLEOTIDE SEQUENCE [LARGE SCALE GENOMIC DNA]</scope>
    <source>
        <strain evidence="2 3">JEL800</strain>
    </source>
</reference>
<accession>A0A1Y2CII0</accession>
<keyword evidence="1" id="KW-0812">Transmembrane</keyword>
<feature type="transmembrane region" description="Helical" evidence="1">
    <location>
        <begin position="12"/>
        <end position="36"/>
    </location>
</feature>
<keyword evidence="3" id="KW-1185">Reference proteome</keyword>
<evidence type="ECO:0000256" key="1">
    <source>
        <dbReference type="SAM" id="Phobius"/>
    </source>
</evidence>
<gene>
    <name evidence="2" type="ORF">BCR33DRAFT_160740</name>
</gene>
<name>A0A1Y2CII0_9FUNG</name>
<feature type="transmembrane region" description="Helical" evidence="1">
    <location>
        <begin position="48"/>
        <end position="68"/>
    </location>
</feature>
<feature type="transmembrane region" description="Helical" evidence="1">
    <location>
        <begin position="184"/>
        <end position="205"/>
    </location>
</feature>
<keyword evidence="1" id="KW-0472">Membrane</keyword>
<evidence type="ECO:0000313" key="2">
    <source>
        <dbReference type="EMBL" id="ORY46115.1"/>
    </source>
</evidence>